<dbReference type="RefSeq" id="WP_284602608.1">
    <property type="nucleotide sequence ID" value="NZ_CP098752.1"/>
</dbReference>
<evidence type="ECO:0000313" key="2">
    <source>
        <dbReference type="Proteomes" id="UP001242021"/>
    </source>
</evidence>
<dbReference type="AlphaFoldDB" id="A0AAJ6GDU4"/>
<sequence length="187" mass="21442">MDNAKIDYNTANIVFPINTPNGEIKVFIPPVNKEEVKSNALVLGGFARYIDSINPAVLLTDYDVYIDEAIEKLANEKYNSNDPRYKKYIDDSKFKITAMLERSIAAGYYFEDNEVKPLNSIDGEAKDIIKASLLFFIVILRYIKPQLTLEEWEEKIKTLSLTFTSSTVTEWKNTFMTQSQTQEISEV</sequence>
<protein>
    <submittedName>
        <fullName evidence="1">Uncharacterized protein</fullName>
    </submittedName>
</protein>
<accession>A0AAJ6GDU4</accession>
<name>A0AAJ6GDU4_BRAPL</name>
<proteinExistence type="predicted"/>
<reference evidence="1" key="1">
    <citation type="submission" date="2022-06" db="EMBL/GenBank/DDBJ databases">
        <title>Brachyspira pilosicoli from pigs in Switzerland.</title>
        <authorList>
            <person name="Schmitt S."/>
            <person name="Arnold M."/>
            <person name="Rossano A."/>
            <person name="Perreten V."/>
        </authorList>
    </citation>
    <scope>NUCLEOTIDE SEQUENCE</scope>
    <source>
        <strain evidence="1">MEI4028</strain>
    </source>
</reference>
<organism evidence="1 2">
    <name type="scientific">Brachyspira pilosicoli</name>
    <name type="common">Serpulina pilosicoli</name>
    <dbReference type="NCBI Taxonomy" id="52584"/>
    <lineage>
        <taxon>Bacteria</taxon>
        <taxon>Pseudomonadati</taxon>
        <taxon>Spirochaetota</taxon>
        <taxon>Spirochaetia</taxon>
        <taxon>Brachyspirales</taxon>
        <taxon>Brachyspiraceae</taxon>
        <taxon>Brachyspira</taxon>
    </lineage>
</organism>
<dbReference type="EMBL" id="CP098754">
    <property type="protein sequence ID" value="WIH94539.1"/>
    <property type="molecule type" value="Genomic_DNA"/>
</dbReference>
<evidence type="ECO:0000313" key="1">
    <source>
        <dbReference type="EMBL" id="WIH94539.1"/>
    </source>
</evidence>
<gene>
    <name evidence="1" type="ORF">NEH99_09600</name>
</gene>
<dbReference type="Proteomes" id="UP001242021">
    <property type="component" value="Chromosome"/>
</dbReference>